<protein>
    <recommendedName>
        <fullName evidence="5">Glycogen debranching protein</fullName>
    </recommendedName>
</protein>
<dbReference type="PANTHER" id="PTHR10569">
    <property type="entry name" value="GLYCOGEN DEBRANCHING ENZYME"/>
    <property type="match status" value="1"/>
</dbReference>
<reference evidence="3 4" key="1">
    <citation type="submission" date="2020-04" db="EMBL/GenBank/DDBJ databases">
        <authorList>
            <person name="Zhang R."/>
            <person name="Schippers A."/>
        </authorList>
    </citation>
    <scope>NUCLEOTIDE SEQUENCE [LARGE SCALE GENOMIC DNA]</scope>
    <source>
        <strain evidence="3 4">DSM 109850</strain>
    </source>
</reference>
<evidence type="ECO:0008006" key="5">
    <source>
        <dbReference type="Google" id="ProtNLM"/>
    </source>
</evidence>
<dbReference type="GO" id="GO:0005980">
    <property type="term" value="P:glycogen catabolic process"/>
    <property type="evidence" value="ECO:0007669"/>
    <property type="project" value="InterPro"/>
</dbReference>
<dbReference type="Pfam" id="PF06202">
    <property type="entry name" value="GDE_C"/>
    <property type="match status" value="1"/>
</dbReference>
<evidence type="ECO:0000313" key="3">
    <source>
        <dbReference type="EMBL" id="NMP24136.1"/>
    </source>
</evidence>
<dbReference type="InterPro" id="IPR012341">
    <property type="entry name" value="6hp_glycosidase-like_sf"/>
</dbReference>
<dbReference type="RefSeq" id="WP_169101994.1">
    <property type="nucleotide sequence ID" value="NZ_JABBVZ010000086.1"/>
</dbReference>
<dbReference type="InterPro" id="IPR008928">
    <property type="entry name" value="6-hairpin_glycosidase_sf"/>
</dbReference>
<dbReference type="Proteomes" id="UP000533476">
    <property type="component" value="Unassembled WGS sequence"/>
</dbReference>
<dbReference type="AlphaFoldDB" id="A0A7Y0Q4L2"/>
<dbReference type="SUPFAM" id="SSF48208">
    <property type="entry name" value="Six-hairpin glycosidases"/>
    <property type="match status" value="1"/>
</dbReference>
<dbReference type="PANTHER" id="PTHR10569:SF2">
    <property type="entry name" value="GLYCOGEN DEBRANCHING ENZYME"/>
    <property type="match status" value="1"/>
</dbReference>
<gene>
    <name evidence="3" type="ORF">HIJ39_17530</name>
</gene>
<proteinExistence type="predicted"/>
<dbReference type="InterPro" id="IPR024742">
    <property type="entry name" value="Glycogen_debranch_N"/>
</dbReference>
<comment type="caution">
    <text evidence="3">The sequence shown here is derived from an EMBL/GenBank/DDBJ whole genome shotgun (WGS) entry which is preliminary data.</text>
</comment>
<sequence length="614" mass="68917">MKNLSEWLLTNGTGSYAMGSIDRRPHRRYHSLYTQALHPPRDRRVILTAVAVDLKVGQQWMPLWSAHWGSGATGPGPQGLTTFRLEHGIPHYRWDVGAASLTESIWLAPGFEGVVLRYDWQSPMSATLRLVPLLAGRNHHQLGARTPSHVETTSETILVGWNDDVWTIRSQGGVLDPRPDWYHHIWYPEEAWRGYAAHEDLWTPGSFEIPLPAGSAHRHLMLCRPAASSPPERIVDSERQRRAQLSPEARLAEMFVADLAHGSSAVIAGFPWFTDWSRDTFIALPGLSQALPQKDLPNRILTRYFEMPNVPNRWPEGGEGAPGHSADAGLWFVNAATSMAMTGKLQDRRGCLQAVDAVLTDYVLNRIPGVHVDDNGLLDASMPDTALTWMDAALDGKAVTPRPGKAVEIQALWYNALRLRDVLAESLGQGSIYSRLSESIYRSFNHLFPRPNGGLRDTLGTDDQGAERPNQLYAVGLPHPVAHPRYWETTLEATLTHLWRPFGLLSLGPDDRHFRARYGPGLVNRDLSYHQGMAWPYLLGIFFDALERTAWRRHHDHLLSQVQYWLFCHQRQAGLDGVSEILEPNRGIPQGAPFQAWSAAELIRLLGPHWPQSS</sequence>
<evidence type="ECO:0000313" key="4">
    <source>
        <dbReference type="Proteomes" id="UP000533476"/>
    </source>
</evidence>
<evidence type="ECO:0000259" key="2">
    <source>
        <dbReference type="Pfam" id="PF12439"/>
    </source>
</evidence>
<name>A0A7Y0Q4L2_9FIRM</name>
<dbReference type="GO" id="GO:0004135">
    <property type="term" value="F:amylo-alpha-1,6-glucosidase activity"/>
    <property type="evidence" value="ECO:0007669"/>
    <property type="project" value="InterPro"/>
</dbReference>
<dbReference type="EMBL" id="JABBVZ010000086">
    <property type="protein sequence ID" value="NMP24136.1"/>
    <property type="molecule type" value="Genomic_DNA"/>
</dbReference>
<accession>A0A7Y0Q4L2</accession>
<dbReference type="InterPro" id="IPR010401">
    <property type="entry name" value="AGL/Gdb1"/>
</dbReference>
<evidence type="ECO:0000259" key="1">
    <source>
        <dbReference type="Pfam" id="PF06202"/>
    </source>
</evidence>
<dbReference type="Gene3D" id="1.50.10.10">
    <property type="match status" value="1"/>
</dbReference>
<dbReference type="GO" id="GO:0004134">
    <property type="term" value="F:4-alpha-glucanotransferase activity"/>
    <property type="evidence" value="ECO:0007669"/>
    <property type="project" value="InterPro"/>
</dbReference>
<dbReference type="InterPro" id="IPR032790">
    <property type="entry name" value="GDE_C"/>
</dbReference>
<feature type="domain" description="Glycogen debranching enzyme C-terminal" evidence="1">
    <location>
        <begin position="260"/>
        <end position="604"/>
    </location>
</feature>
<dbReference type="Pfam" id="PF12439">
    <property type="entry name" value="GDE_N"/>
    <property type="match status" value="1"/>
</dbReference>
<keyword evidence="4" id="KW-1185">Reference proteome</keyword>
<feature type="domain" description="Glycogen debranching enzyme bacterial and archaeal type N-terminal" evidence="2">
    <location>
        <begin position="6"/>
        <end position="215"/>
    </location>
</feature>
<organism evidence="3 4">
    <name type="scientific">Sulfobacillus harzensis</name>
    <dbReference type="NCBI Taxonomy" id="2729629"/>
    <lineage>
        <taxon>Bacteria</taxon>
        <taxon>Bacillati</taxon>
        <taxon>Bacillota</taxon>
        <taxon>Clostridia</taxon>
        <taxon>Eubacteriales</taxon>
        <taxon>Clostridiales Family XVII. Incertae Sedis</taxon>
        <taxon>Sulfobacillus</taxon>
    </lineage>
</organism>